<evidence type="ECO:0000313" key="7">
    <source>
        <dbReference type="Proteomes" id="UP000220192"/>
    </source>
</evidence>
<organism evidence="6 7">
    <name type="scientific">Bacillus anthracis</name>
    <name type="common">anthrax bacterium</name>
    <dbReference type="NCBI Taxonomy" id="1392"/>
    <lineage>
        <taxon>Bacteria</taxon>
        <taxon>Bacillati</taxon>
        <taxon>Bacillota</taxon>
        <taxon>Bacilli</taxon>
        <taxon>Bacillales</taxon>
        <taxon>Bacillaceae</taxon>
        <taxon>Bacillus</taxon>
        <taxon>Bacillus cereus group</taxon>
    </lineage>
</organism>
<gene>
    <name evidence="6" type="ORF">CON16_23895</name>
</gene>
<dbReference type="PANTHER" id="PTHR11076">
    <property type="entry name" value="DNA REPAIR POLYMERASE UMUC / TRANSFERASE FAMILY MEMBER"/>
    <property type="match status" value="1"/>
</dbReference>
<dbReference type="Gene3D" id="3.40.1170.60">
    <property type="match status" value="1"/>
</dbReference>
<protein>
    <submittedName>
        <fullName evidence="6">DNA repair protein</fullName>
    </submittedName>
</protein>
<dbReference type="EMBL" id="NVLX01000027">
    <property type="protein sequence ID" value="PDZ14373.1"/>
    <property type="molecule type" value="Genomic_DNA"/>
</dbReference>
<dbReference type="SUPFAM" id="SSF56672">
    <property type="entry name" value="DNA/RNA polymerases"/>
    <property type="match status" value="1"/>
</dbReference>
<dbReference type="InterPro" id="IPR036775">
    <property type="entry name" value="DNA_pol_Y-fam_lit_finger_sf"/>
</dbReference>
<dbReference type="Gene3D" id="3.30.70.270">
    <property type="match status" value="1"/>
</dbReference>
<name>A0A2A7D2X5_BACAN</name>
<dbReference type="RefSeq" id="WP_097841754.1">
    <property type="nucleotide sequence ID" value="NZ_NVLX01000027.1"/>
</dbReference>
<evidence type="ECO:0000313" key="6">
    <source>
        <dbReference type="EMBL" id="PDZ14373.1"/>
    </source>
</evidence>
<dbReference type="GO" id="GO:0003887">
    <property type="term" value="F:DNA-directed DNA polymerase activity"/>
    <property type="evidence" value="ECO:0007669"/>
    <property type="project" value="UniProtKB-KW"/>
</dbReference>
<dbReference type="GO" id="GO:0006281">
    <property type="term" value="P:DNA repair"/>
    <property type="evidence" value="ECO:0007669"/>
    <property type="project" value="InterPro"/>
</dbReference>
<dbReference type="SUPFAM" id="SSF100879">
    <property type="entry name" value="Lesion bypass DNA polymerase (Y-family), little finger domain"/>
    <property type="match status" value="1"/>
</dbReference>
<dbReference type="PANTHER" id="PTHR11076:SF35">
    <property type="entry name" value="DNA REPAIR PROTEIN HOMOLOG YOBH"/>
    <property type="match status" value="1"/>
</dbReference>
<dbReference type="GO" id="GO:0005829">
    <property type="term" value="C:cytosol"/>
    <property type="evidence" value="ECO:0007669"/>
    <property type="project" value="TreeGrafter"/>
</dbReference>
<dbReference type="InterPro" id="IPR017961">
    <property type="entry name" value="DNA_pol_Y-fam_little_finger"/>
</dbReference>
<reference evidence="6 7" key="1">
    <citation type="submission" date="2017-09" db="EMBL/GenBank/DDBJ databases">
        <title>Large-scale bioinformatics analysis of Bacillus genomes uncovers conserved roles of natural products in bacterial physiology.</title>
        <authorList>
            <consortium name="Agbiome Team Llc"/>
            <person name="Bleich R.M."/>
            <person name="Grubbs K.J."/>
            <person name="Santa Maria K.C."/>
            <person name="Allen S.E."/>
            <person name="Farag S."/>
            <person name="Shank E.A."/>
            <person name="Bowers A."/>
        </authorList>
    </citation>
    <scope>NUCLEOTIDE SEQUENCE [LARGE SCALE GENOMIC DNA]</scope>
    <source>
        <strain evidence="6 7">AFS095574</strain>
    </source>
</reference>
<dbReference type="InterPro" id="IPR024728">
    <property type="entry name" value="PolY_HhH_motif"/>
</dbReference>
<evidence type="ECO:0000256" key="2">
    <source>
        <dbReference type="ARBA" id="ARBA00022457"/>
    </source>
</evidence>
<keyword evidence="3" id="KW-0227">DNA damage</keyword>
<evidence type="ECO:0000259" key="5">
    <source>
        <dbReference type="PROSITE" id="PS50173"/>
    </source>
</evidence>
<dbReference type="CDD" id="cd01700">
    <property type="entry name" value="PolY_Pol_V_umuC"/>
    <property type="match status" value="1"/>
</dbReference>
<keyword evidence="4" id="KW-0239">DNA-directed DNA polymerase</keyword>
<dbReference type="Gene3D" id="3.30.1490.100">
    <property type="entry name" value="DNA polymerase, Y-family, little finger domain"/>
    <property type="match status" value="1"/>
</dbReference>
<dbReference type="AlphaFoldDB" id="A0A2A7D2X5"/>
<dbReference type="InterPro" id="IPR001126">
    <property type="entry name" value="UmuC"/>
</dbReference>
<keyword evidence="2" id="KW-0515">Mutator protein</keyword>
<evidence type="ECO:0000256" key="3">
    <source>
        <dbReference type="ARBA" id="ARBA00022763"/>
    </source>
</evidence>
<dbReference type="InterPro" id="IPR050116">
    <property type="entry name" value="DNA_polymerase-Y"/>
</dbReference>
<feature type="domain" description="UmuC" evidence="5">
    <location>
        <begin position="12"/>
        <end position="201"/>
    </location>
</feature>
<keyword evidence="4" id="KW-0808">Transferase</keyword>
<dbReference type="Pfam" id="PF00817">
    <property type="entry name" value="IMS"/>
    <property type="match status" value="1"/>
</dbReference>
<sequence>MYDYSILPDRIILCVDLRSFYASVSCIKMGVDPLHTKLSVVGDVNRNGSIVLAATPPLKAMGVKKLARLYEIPRQKDILIVNPIMGTYIKCSNYITKLALQYVPIEDFHQYSIDEFFMDITDSIHLFARNPNEFALQFKREIYEHTRIECTIGIAPNLLMSKVALDIEAKKNKDGVAYWTYEDIPTKLWSIRPLSKFWGISHKTETKLNQKGIHSIGDLANYPLKYLKQSFGVIGEELHLHSNGIDFSRISEKYVPVTTSIGKSQILMRDYTIEEFPIILLEHTEEVCYRLRQQNKLAQTVQFSIGYSKGYSGGFSKTHTLSRPTNLTMDIYQVCLYFLHQQYTGEPIRSITISLTKLIGEGEEQISLFDNIIQREKEIKLTKVMDEIRTKFGKNSILRGISYTNNATARYRNTLLGDTKHEQR</sequence>
<dbReference type="GO" id="GO:0042276">
    <property type="term" value="P:error-prone translesion synthesis"/>
    <property type="evidence" value="ECO:0007669"/>
    <property type="project" value="TreeGrafter"/>
</dbReference>
<dbReference type="Pfam" id="PF11798">
    <property type="entry name" value="IMS_HHH"/>
    <property type="match status" value="1"/>
</dbReference>
<dbReference type="Proteomes" id="UP000220192">
    <property type="component" value="Unassembled WGS sequence"/>
</dbReference>
<accession>A0A2A7D2X5</accession>
<evidence type="ECO:0000256" key="4">
    <source>
        <dbReference type="ARBA" id="ARBA00022932"/>
    </source>
</evidence>
<comment type="caution">
    <text evidence="6">The sequence shown here is derived from an EMBL/GenBank/DDBJ whole genome shotgun (WGS) entry which is preliminary data.</text>
</comment>
<dbReference type="Pfam" id="PF11799">
    <property type="entry name" value="IMS_C"/>
    <property type="match status" value="1"/>
</dbReference>
<keyword evidence="4" id="KW-0548">Nucleotidyltransferase</keyword>
<dbReference type="GO" id="GO:0009432">
    <property type="term" value="P:SOS response"/>
    <property type="evidence" value="ECO:0007669"/>
    <property type="project" value="TreeGrafter"/>
</dbReference>
<evidence type="ECO:0000256" key="1">
    <source>
        <dbReference type="ARBA" id="ARBA00010945"/>
    </source>
</evidence>
<dbReference type="GO" id="GO:0003684">
    <property type="term" value="F:damaged DNA binding"/>
    <property type="evidence" value="ECO:0007669"/>
    <property type="project" value="InterPro"/>
</dbReference>
<comment type="similarity">
    <text evidence="1">Belongs to the DNA polymerase type-Y family.</text>
</comment>
<dbReference type="InterPro" id="IPR043128">
    <property type="entry name" value="Rev_trsase/Diguanyl_cyclase"/>
</dbReference>
<dbReference type="InterPro" id="IPR043502">
    <property type="entry name" value="DNA/RNA_pol_sf"/>
</dbReference>
<dbReference type="PROSITE" id="PS50173">
    <property type="entry name" value="UMUC"/>
    <property type="match status" value="1"/>
</dbReference>
<dbReference type="Gene3D" id="1.10.150.20">
    <property type="entry name" value="5' to 3' exonuclease, C-terminal subdomain"/>
    <property type="match status" value="1"/>
</dbReference>
<proteinExistence type="inferred from homology"/>